<keyword evidence="2" id="KW-1185">Reference proteome</keyword>
<reference evidence="1 2" key="1">
    <citation type="journal article" date="2023" name="Proc. Natl. Acad. Sci. U.S.A.">
        <title>A global phylogenomic analysis of the shiitake genus Lentinula.</title>
        <authorList>
            <person name="Sierra-Patev S."/>
            <person name="Min B."/>
            <person name="Naranjo-Ortiz M."/>
            <person name="Looney B."/>
            <person name="Konkel Z."/>
            <person name="Slot J.C."/>
            <person name="Sakamoto Y."/>
            <person name="Steenwyk J.L."/>
            <person name="Rokas A."/>
            <person name="Carro J."/>
            <person name="Camarero S."/>
            <person name="Ferreira P."/>
            <person name="Molpeceres G."/>
            <person name="Ruiz-Duenas F.J."/>
            <person name="Serrano A."/>
            <person name="Henrissat B."/>
            <person name="Drula E."/>
            <person name="Hughes K.W."/>
            <person name="Mata J.L."/>
            <person name="Ishikawa N.K."/>
            <person name="Vargas-Isla R."/>
            <person name="Ushijima S."/>
            <person name="Smith C.A."/>
            <person name="Donoghue J."/>
            <person name="Ahrendt S."/>
            <person name="Andreopoulos W."/>
            <person name="He G."/>
            <person name="LaButti K."/>
            <person name="Lipzen A."/>
            <person name="Ng V."/>
            <person name="Riley R."/>
            <person name="Sandor L."/>
            <person name="Barry K."/>
            <person name="Martinez A.T."/>
            <person name="Xiao Y."/>
            <person name="Gibbons J.G."/>
            <person name="Terashima K."/>
            <person name="Grigoriev I.V."/>
            <person name="Hibbett D."/>
        </authorList>
    </citation>
    <scope>NUCLEOTIDE SEQUENCE [LARGE SCALE GENOMIC DNA]</scope>
    <source>
        <strain evidence="1 2">TFB7810</strain>
    </source>
</reference>
<evidence type="ECO:0000313" key="2">
    <source>
        <dbReference type="Proteomes" id="UP001142393"/>
    </source>
</evidence>
<sequence>MIWQKAESSNSFPALTASFRRTRRALKKLSIDSSPLKVYDLNLLSAVNESAFGMSKVRSSTYASTTPLVRLFWNVHSSRDGVVEYTGVGRTGSMGFTVSGSIVVDGFGVVPKAKALLAYDPPEEFASSLGDHYLYMPLQTF</sequence>
<comment type="caution">
    <text evidence="1">The sequence shown here is derived from an EMBL/GenBank/DDBJ whole genome shotgun (WGS) entry which is preliminary data.</text>
</comment>
<name>A0A9W8P9N0_9AGAR</name>
<evidence type="ECO:0000313" key="1">
    <source>
        <dbReference type="EMBL" id="KAJ3749839.1"/>
    </source>
</evidence>
<protein>
    <submittedName>
        <fullName evidence="1">Uncharacterized protein</fullName>
    </submittedName>
</protein>
<dbReference type="Proteomes" id="UP001142393">
    <property type="component" value="Unassembled WGS sequence"/>
</dbReference>
<gene>
    <name evidence="1" type="ORF">DFH05DRAFT_1517949</name>
</gene>
<dbReference type="AlphaFoldDB" id="A0A9W8P9N0"/>
<organism evidence="1 2">
    <name type="scientific">Lentinula detonsa</name>
    <dbReference type="NCBI Taxonomy" id="2804962"/>
    <lineage>
        <taxon>Eukaryota</taxon>
        <taxon>Fungi</taxon>
        <taxon>Dikarya</taxon>
        <taxon>Basidiomycota</taxon>
        <taxon>Agaricomycotina</taxon>
        <taxon>Agaricomycetes</taxon>
        <taxon>Agaricomycetidae</taxon>
        <taxon>Agaricales</taxon>
        <taxon>Marasmiineae</taxon>
        <taxon>Omphalotaceae</taxon>
        <taxon>Lentinula</taxon>
    </lineage>
</organism>
<accession>A0A9W8P9N0</accession>
<proteinExistence type="predicted"/>
<dbReference type="EMBL" id="JANVFU010000001">
    <property type="protein sequence ID" value="KAJ3749839.1"/>
    <property type="molecule type" value="Genomic_DNA"/>
</dbReference>